<sequence>MIRVIVADDEEKVCQLICKLIHWEALNATLQKVRQRYMEHQALTEKNLEQKKQQVLDQARVRETLWMDLEYARIPQNMEALNENTGTIFRRENSGPF</sequence>
<organism evidence="1 2">
    <name type="scientific">Laedolimicola intestinihominis</name>
    <dbReference type="NCBI Taxonomy" id="3133166"/>
    <lineage>
        <taxon>Bacteria</taxon>
        <taxon>Bacillati</taxon>
        <taxon>Bacillota</taxon>
        <taxon>Clostridia</taxon>
        <taxon>Lachnospirales</taxon>
        <taxon>Lachnospiraceae</taxon>
        <taxon>Laedolimicola</taxon>
    </lineage>
</organism>
<dbReference type="EMBL" id="JBBMFE010000006">
    <property type="protein sequence ID" value="MEQ2472514.1"/>
    <property type="molecule type" value="Genomic_DNA"/>
</dbReference>
<name>A0ABV1FHH3_9FIRM</name>
<gene>
    <name evidence="1" type="ORF">WMO29_08415</name>
</gene>
<dbReference type="Proteomes" id="UP001438008">
    <property type="component" value="Unassembled WGS sequence"/>
</dbReference>
<reference evidence="1 2" key="1">
    <citation type="submission" date="2024-03" db="EMBL/GenBank/DDBJ databases">
        <title>Human intestinal bacterial collection.</title>
        <authorList>
            <person name="Pauvert C."/>
            <person name="Hitch T.C.A."/>
            <person name="Clavel T."/>
        </authorList>
    </citation>
    <scope>NUCLEOTIDE SEQUENCE [LARGE SCALE GENOMIC DNA]</scope>
    <source>
        <strain evidence="1 2">CLA-AA-H132</strain>
    </source>
</reference>
<proteinExistence type="predicted"/>
<dbReference type="RefSeq" id="WP_349164483.1">
    <property type="nucleotide sequence ID" value="NZ_JBBMFE010000006.1"/>
</dbReference>
<protein>
    <submittedName>
        <fullName evidence="1">Uncharacterized protein</fullName>
    </submittedName>
</protein>
<evidence type="ECO:0000313" key="2">
    <source>
        <dbReference type="Proteomes" id="UP001438008"/>
    </source>
</evidence>
<evidence type="ECO:0000313" key="1">
    <source>
        <dbReference type="EMBL" id="MEQ2472514.1"/>
    </source>
</evidence>
<keyword evidence="2" id="KW-1185">Reference proteome</keyword>
<accession>A0ABV1FHH3</accession>
<comment type="caution">
    <text evidence="1">The sequence shown here is derived from an EMBL/GenBank/DDBJ whole genome shotgun (WGS) entry which is preliminary data.</text>
</comment>